<feature type="compositionally biased region" description="Basic and acidic residues" evidence="1">
    <location>
        <begin position="70"/>
        <end position="85"/>
    </location>
</feature>
<organism evidence="3 4">
    <name type="scientific">Paraburkholderia hiiakae</name>
    <dbReference type="NCBI Taxonomy" id="1081782"/>
    <lineage>
        <taxon>Bacteria</taxon>
        <taxon>Pseudomonadati</taxon>
        <taxon>Pseudomonadota</taxon>
        <taxon>Betaproteobacteria</taxon>
        <taxon>Burkholderiales</taxon>
        <taxon>Burkholderiaceae</taxon>
        <taxon>Paraburkholderia</taxon>
    </lineage>
</organism>
<name>A0ABM8NKE3_9BURK</name>
<gene>
    <name evidence="3" type="ORF">LMG27952_02382</name>
</gene>
<protein>
    <recommendedName>
        <fullName evidence="2">Transcription factor zinc-finger domain-containing protein</fullName>
    </recommendedName>
</protein>
<dbReference type="InterPro" id="IPR027392">
    <property type="entry name" value="TF_Znf"/>
</dbReference>
<accession>A0ABM8NKE3</accession>
<evidence type="ECO:0000259" key="2">
    <source>
        <dbReference type="Pfam" id="PF13453"/>
    </source>
</evidence>
<dbReference type="EMBL" id="CAJHCQ010000005">
    <property type="protein sequence ID" value="CAD6530042.1"/>
    <property type="molecule type" value="Genomic_DNA"/>
</dbReference>
<proteinExistence type="predicted"/>
<evidence type="ECO:0000313" key="4">
    <source>
        <dbReference type="Proteomes" id="UP000656319"/>
    </source>
</evidence>
<dbReference type="Proteomes" id="UP000656319">
    <property type="component" value="Unassembled WGS sequence"/>
</dbReference>
<dbReference type="Pfam" id="PF13453">
    <property type="entry name" value="Zn_ribbon_TFIIB"/>
    <property type="match status" value="1"/>
</dbReference>
<reference evidence="3 4" key="1">
    <citation type="submission" date="2020-10" db="EMBL/GenBank/DDBJ databases">
        <authorList>
            <person name="Peeters C."/>
        </authorList>
    </citation>
    <scope>NUCLEOTIDE SEQUENCE [LARGE SCALE GENOMIC DNA]</scope>
    <source>
        <strain evidence="3 4">LMG 27952</strain>
    </source>
</reference>
<keyword evidence="4" id="KW-1185">Reference proteome</keyword>
<sequence length="120" mass="13628">MVSIDAALPFTQDGTGLDDLSLTTERIMKCPNCPDVTLSLAERQGVELDYCPQCRGVWLDRGELDKLIERSGNRHNRNEGDEQAFRQHGAQHGDYAPRRAHDSYSGNGHRRKSWLQDIFD</sequence>
<feature type="domain" description="Transcription factor zinc-finger" evidence="2">
    <location>
        <begin position="29"/>
        <end position="70"/>
    </location>
</feature>
<feature type="region of interest" description="Disordered" evidence="1">
    <location>
        <begin position="70"/>
        <end position="110"/>
    </location>
</feature>
<comment type="caution">
    <text evidence="3">The sequence shown here is derived from an EMBL/GenBank/DDBJ whole genome shotgun (WGS) entry which is preliminary data.</text>
</comment>
<evidence type="ECO:0000256" key="1">
    <source>
        <dbReference type="SAM" id="MobiDB-lite"/>
    </source>
</evidence>
<evidence type="ECO:0000313" key="3">
    <source>
        <dbReference type="EMBL" id="CAD6530042.1"/>
    </source>
</evidence>